<dbReference type="PRINTS" id="PR00499">
    <property type="entry name" value="P67PHOX"/>
</dbReference>
<dbReference type="PANTHER" id="PTHR47174">
    <property type="entry name" value="BRIDGING INTEGRATOR 3"/>
    <property type="match status" value="1"/>
</dbReference>
<protein>
    <recommendedName>
        <fullName evidence="3">SH3 domain-containing protein</fullName>
    </recommendedName>
</protein>
<dbReference type="SMART" id="SM00326">
    <property type="entry name" value="SH3"/>
    <property type="match status" value="2"/>
</dbReference>
<dbReference type="GO" id="GO:0008289">
    <property type="term" value="F:lipid binding"/>
    <property type="evidence" value="ECO:0007669"/>
    <property type="project" value="TreeGrafter"/>
</dbReference>
<evidence type="ECO:0000313" key="5">
    <source>
        <dbReference type="Proteomes" id="UP001152798"/>
    </source>
</evidence>
<dbReference type="InterPro" id="IPR046982">
    <property type="entry name" value="BIN3/RVS161-like"/>
</dbReference>
<dbReference type="GO" id="GO:0015629">
    <property type="term" value="C:actin cytoskeleton"/>
    <property type="evidence" value="ECO:0007669"/>
    <property type="project" value="TreeGrafter"/>
</dbReference>
<feature type="region of interest" description="Disordered" evidence="2">
    <location>
        <begin position="197"/>
        <end position="228"/>
    </location>
</feature>
<feature type="domain" description="SH3" evidence="3">
    <location>
        <begin position="255"/>
        <end position="310"/>
    </location>
</feature>
<dbReference type="GO" id="GO:0051666">
    <property type="term" value="P:actin cortical patch localization"/>
    <property type="evidence" value="ECO:0007669"/>
    <property type="project" value="InterPro"/>
</dbReference>
<feature type="compositionally biased region" description="Pro residues" evidence="2">
    <location>
        <begin position="199"/>
        <end position="227"/>
    </location>
</feature>
<dbReference type="GO" id="GO:0097320">
    <property type="term" value="P:plasma membrane tubulation"/>
    <property type="evidence" value="ECO:0007669"/>
    <property type="project" value="TreeGrafter"/>
</dbReference>
<dbReference type="GO" id="GO:0031097">
    <property type="term" value="C:medial cortex"/>
    <property type="evidence" value="ECO:0007669"/>
    <property type="project" value="TreeGrafter"/>
</dbReference>
<dbReference type="GO" id="GO:0043332">
    <property type="term" value="C:mating projection tip"/>
    <property type="evidence" value="ECO:0007669"/>
    <property type="project" value="TreeGrafter"/>
</dbReference>
<keyword evidence="1" id="KW-0728">SH3 domain</keyword>
<evidence type="ECO:0000313" key="4">
    <source>
        <dbReference type="EMBL" id="CAH1388588.1"/>
    </source>
</evidence>
<dbReference type="GO" id="GO:0006897">
    <property type="term" value="P:endocytosis"/>
    <property type="evidence" value="ECO:0007669"/>
    <property type="project" value="InterPro"/>
</dbReference>
<dbReference type="PRINTS" id="PR00452">
    <property type="entry name" value="SH3DOMAIN"/>
</dbReference>
<keyword evidence="5" id="KW-1185">Reference proteome</keyword>
<evidence type="ECO:0000256" key="1">
    <source>
        <dbReference type="ARBA" id="ARBA00022443"/>
    </source>
</evidence>
<evidence type="ECO:0000256" key="2">
    <source>
        <dbReference type="SAM" id="MobiDB-lite"/>
    </source>
</evidence>
<accession>A0A9P0GWH7</accession>
<gene>
    <name evidence="4" type="ORF">NEZAVI_LOCUS178</name>
</gene>
<organism evidence="4 5">
    <name type="scientific">Nezara viridula</name>
    <name type="common">Southern green stink bug</name>
    <name type="synonym">Cimex viridulus</name>
    <dbReference type="NCBI Taxonomy" id="85310"/>
    <lineage>
        <taxon>Eukaryota</taxon>
        <taxon>Metazoa</taxon>
        <taxon>Ecdysozoa</taxon>
        <taxon>Arthropoda</taxon>
        <taxon>Hexapoda</taxon>
        <taxon>Insecta</taxon>
        <taxon>Pterygota</taxon>
        <taxon>Neoptera</taxon>
        <taxon>Paraneoptera</taxon>
        <taxon>Hemiptera</taxon>
        <taxon>Heteroptera</taxon>
        <taxon>Panheteroptera</taxon>
        <taxon>Pentatomomorpha</taxon>
        <taxon>Pentatomoidea</taxon>
        <taxon>Pentatomidae</taxon>
        <taxon>Pentatominae</taxon>
        <taxon>Nezara</taxon>
    </lineage>
</organism>
<dbReference type="OrthoDB" id="27823at2759"/>
<dbReference type="Gene3D" id="2.30.30.40">
    <property type="entry name" value="SH3 Domains"/>
    <property type="match status" value="2"/>
</dbReference>
<dbReference type="AlphaFoldDB" id="A0A9P0GWH7"/>
<reference evidence="4" key="1">
    <citation type="submission" date="2022-01" db="EMBL/GenBank/DDBJ databases">
        <authorList>
            <person name="King R."/>
        </authorList>
    </citation>
    <scope>NUCLEOTIDE SEQUENCE</scope>
</reference>
<feature type="compositionally biased region" description="Polar residues" evidence="2">
    <location>
        <begin position="61"/>
        <end position="78"/>
    </location>
</feature>
<feature type="region of interest" description="Disordered" evidence="2">
    <location>
        <begin position="1"/>
        <end position="121"/>
    </location>
</feature>
<dbReference type="EMBL" id="OV725077">
    <property type="protein sequence ID" value="CAH1388588.1"/>
    <property type="molecule type" value="Genomic_DNA"/>
</dbReference>
<evidence type="ECO:0000259" key="3">
    <source>
        <dbReference type="SMART" id="SM00326"/>
    </source>
</evidence>
<sequence>MATQNPGMKMPSRPAPRVPPNQKLSQNISQSYESPPDPFSPPKMKLDSKKRAPPRPPPPRLNTNQGSNHFRSIFGSSKRNPKKGAATAIVKPLPPSTTAVIPTGTLIDLQTPPSSPKSQKIYSESIWSSGNVSKNSSPFESGFEDDFSSIISSATTTPTTDIWSDLSPDKSETFEVPVKAIPPPSTFSSSRPTIICFPKPKPSRPPPPRLDGSPPMPSMPPPPPPPNLLEVLAKGPEIPPRPLTPYEPKSDAGLPTCKAQYDYDSNHPDDLQFKTGDVITILNKEGDEWFRGRLKGNEGIFPASYVTLLPNSVKKPLMTVIALFSFTPCSWDDLELQEGDQIQVLDRVNEDWLYGECMGKKGQFPECYVQDITALAEDD</sequence>
<dbReference type="InterPro" id="IPR036028">
    <property type="entry name" value="SH3-like_dom_sf"/>
</dbReference>
<dbReference type="Proteomes" id="UP001152798">
    <property type="component" value="Chromosome 1"/>
</dbReference>
<dbReference type="FunFam" id="2.30.30.40:FF:000072">
    <property type="entry name" value="Unconventional Myosin IB"/>
    <property type="match status" value="1"/>
</dbReference>
<dbReference type="GO" id="GO:1990528">
    <property type="term" value="C:Rvs161p-Rvs167p complex"/>
    <property type="evidence" value="ECO:0007669"/>
    <property type="project" value="TreeGrafter"/>
</dbReference>
<name>A0A9P0GWH7_NEZVI</name>
<dbReference type="PANTHER" id="PTHR47174:SF1">
    <property type="entry name" value="REDUCED VIABILITY UPON STARVATION PROTEIN 167"/>
    <property type="match status" value="1"/>
</dbReference>
<dbReference type="CDD" id="cd00174">
    <property type="entry name" value="SH3"/>
    <property type="match status" value="1"/>
</dbReference>
<dbReference type="SUPFAM" id="SSF50044">
    <property type="entry name" value="SH3-domain"/>
    <property type="match status" value="2"/>
</dbReference>
<feature type="domain" description="SH3" evidence="3">
    <location>
        <begin position="318"/>
        <end position="373"/>
    </location>
</feature>
<dbReference type="InterPro" id="IPR001452">
    <property type="entry name" value="SH3_domain"/>
</dbReference>
<proteinExistence type="predicted"/>
<dbReference type="Pfam" id="PF00018">
    <property type="entry name" value="SH3_1"/>
    <property type="match status" value="2"/>
</dbReference>
<feature type="compositionally biased region" description="Polar residues" evidence="2">
    <location>
        <begin position="22"/>
        <end position="33"/>
    </location>
</feature>